<reference evidence="1 2" key="1">
    <citation type="submission" date="2019-11" db="EMBL/GenBank/DDBJ databases">
        <title>Draft genome sequences of five Paenibacillus species of dairy origin.</title>
        <authorList>
            <person name="Olajide A.M."/>
            <person name="Chen S."/>
            <person name="Lapointe G."/>
        </authorList>
    </citation>
    <scope>NUCLEOTIDE SEQUENCE [LARGE SCALE GENOMIC DNA]</scope>
    <source>
        <strain evidence="1 2">12CR55</strain>
    </source>
</reference>
<dbReference type="EMBL" id="WNZW01000010">
    <property type="protein sequence ID" value="MUG47144.1"/>
    <property type="molecule type" value="Genomic_DNA"/>
</dbReference>
<gene>
    <name evidence="1" type="ORF">GNP95_19440</name>
</gene>
<evidence type="ECO:0000313" key="1">
    <source>
        <dbReference type="EMBL" id="MUG47144.1"/>
    </source>
</evidence>
<dbReference type="Proteomes" id="UP000447876">
    <property type="component" value="Unassembled WGS sequence"/>
</dbReference>
<name>A0A7X3CPP9_9BACL</name>
<comment type="caution">
    <text evidence="1">The sequence shown here is derived from an EMBL/GenBank/DDBJ whole genome shotgun (WGS) entry which is preliminary data.</text>
</comment>
<dbReference type="OrthoDB" id="2112831at2"/>
<proteinExistence type="predicted"/>
<dbReference type="Pfam" id="PF20074">
    <property type="entry name" value="DUF6470"/>
    <property type="match status" value="1"/>
</dbReference>
<protein>
    <submittedName>
        <fullName evidence="1">Uncharacterized protein</fullName>
    </submittedName>
</protein>
<dbReference type="RefSeq" id="WP_155612522.1">
    <property type="nucleotide sequence ID" value="NZ_WNZW01000010.1"/>
</dbReference>
<evidence type="ECO:0000313" key="2">
    <source>
        <dbReference type="Proteomes" id="UP000447876"/>
    </source>
</evidence>
<sequence>MQVPRIQIQQGFSRLALETTKGQWSIEQPRPSLNLHQEPGKLEMERSRPTLEIDARKAWSALGKAKFDEFTDRVSQSSLESSMQNVAEIAQAGDRMMAFHQPGNAFAEIARQNALKDRPIQFMGPPDYDNVDVTFTPGSLNMNYLPGGVSADPVIRKPVVDYYPGKVNPYLIQKNFIFMTATNRHLDEVV</sequence>
<organism evidence="1 2">
    <name type="scientific">Paenibacillus woosongensis</name>
    <dbReference type="NCBI Taxonomy" id="307580"/>
    <lineage>
        <taxon>Bacteria</taxon>
        <taxon>Bacillati</taxon>
        <taxon>Bacillota</taxon>
        <taxon>Bacilli</taxon>
        <taxon>Bacillales</taxon>
        <taxon>Paenibacillaceae</taxon>
        <taxon>Paenibacillus</taxon>
    </lineage>
</organism>
<accession>A0A7X3CPP9</accession>
<dbReference type="AlphaFoldDB" id="A0A7X3CPP9"/>
<dbReference type="InterPro" id="IPR045527">
    <property type="entry name" value="DUF6470"/>
</dbReference>